<feature type="binding site" evidence="7">
    <location>
        <position position="47"/>
    </location>
    <ligand>
        <name>NADP(+)</name>
        <dbReference type="ChEBI" id="CHEBI:58349"/>
    </ligand>
</feature>
<comment type="function">
    <text evidence="7">Catalyzes the anti-1,4-elimination of the C-3 phosphate and the C-6 proR hydrogen from 5-enolpyruvylshikimate-3-phosphate (EPSP) to yield chorismate, which is the branch point compound that serves as the starting substrate for the three terminal pathways of aromatic amino acid biosynthesis. This reaction introduces a second double bond into the aromatic ring system.</text>
</comment>
<keyword evidence="7" id="KW-0288">FMN</keyword>
<evidence type="ECO:0000313" key="9">
    <source>
        <dbReference type="EMBL" id="REE82772.1"/>
    </source>
</evidence>
<comment type="catalytic activity">
    <reaction evidence="7 8">
        <text>5-O-(1-carboxyvinyl)-3-phosphoshikimate = chorismate + phosphate</text>
        <dbReference type="Rhea" id="RHEA:21020"/>
        <dbReference type="ChEBI" id="CHEBI:29748"/>
        <dbReference type="ChEBI" id="CHEBI:43474"/>
        <dbReference type="ChEBI" id="CHEBI:57701"/>
        <dbReference type="EC" id="4.2.3.5"/>
    </reaction>
</comment>
<dbReference type="RefSeq" id="WP_115877481.1">
    <property type="nucleotide sequence ID" value="NZ_QTTQ01000009.1"/>
</dbReference>
<dbReference type="FunFam" id="3.60.150.10:FF:000003">
    <property type="entry name" value="Chorismate synthase"/>
    <property type="match status" value="1"/>
</dbReference>
<keyword evidence="6 7" id="KW-0456">Lyase</keyword>
<comment type="cofactor">
    <cofactor evidence="7 8">
        <name>FMNH2</name>
        <dbReference type="ChEBI" id="CHEBI:57618"/>
    </cofactor>
    <text evidence="7 8">Reduced FMN (FMNH(2)).</text>
</comment>
<organism evidence="9 10">
    <name type="scientific">Lutibacter oceani</name>
    <dbReference type="NCBI Taxonomy" id="1853311"/>
    <lineage>
        <taxon>Bacteria</taxon>
        <taxon>Pseudomonadati</taxon>
        <taxon>Bacteroidota</taxon>
        <taxon>Flavobacteriia</taxon>
        <taxon>Flavobacteriales</taxon>
        <taxon>Flavobacteriaceae</taxon>
        <taxon>Lutibacter</taxon>
    </lineage>
</organism>
<dbReference type="EC" id="4.2.3.5" evidence="3 7"/>
<name>A0A3D9S2B0_9FLAO</name>
<evidence type="ECO:0000256" key="7">
    <source>
        <dbReference type="HAMAP-Rule" id="MF_00300"/>
    </source>
</evidence>
<keyword evidence="7" id="KW-0521">NADP</keyword>
<keyword evidence="7" id="KW-0285">Flavoprotein</keyword>
<evidence type="ECO:0000313" key="10">
    <source>
        <dbReference type="Proteomes" id="UP000256429"/>
    </source>
</evidence>
<keyword evidence="7" id="KW-0274">FAD</keyword>
<dbReference type="NCBIfam" id="NF003793">
    <property type="entry name" value="PRK05382.1"/>
    <property type="match status" value="1"/>
</dbReference>
<accession>A0A3D9S2B0</accession>
<keyword evidence="4 7" id="KW-0028">Amino-acid biosynthesis</keyword>
<dbReference type="UniPathway" id="UPA00053">
    <property type="reaction ID" value="UER00090"/>
</dbReference>
<dbReference type="CDD" id="cd07304">
    <property type="entry name" value="Chorismate_synthase"/>
    <property type="match status" value="1"/>
</dbReference>
<feature type="binding site" evidence="7">
    <location>
        <position position="53"/>
    </location>
    <ligand>
        <name>NADP(+)</name>
        <dbReference type="ChEBI" id="CHEBI:58349"/>
    </ligand>
</feature>
<dbReference type="PROSITE" id="PS00788">
    <property type="entry name" value="CHORISMATE_SYNTHASE_2"/>
    <property type="match status" value="1"/>
</dbReference>
<proteinExistence type="inferred from homology"/>
<evidence type="ECO:0000256" key="1">
    <source>
        <dbReference type="ARBA" id="ARBA00005044"/>
    </source>
</evidence>
<feature type="binding site" evidence="7">
    <location>
        <position position="320"/>
    </location>
    <ligand>
        <name>FMN</name>
        <dbReference type="ChEBI" id="CHEBI:58210"/>
    </ligand>
</feature>
<feature type="binding site" evidence="7">
    <location>
        <begin position="124"/>
        <end position="126"/>
    </location>
    <ligand>
        <name>FMN</name>
        <dbReference type="ChEBI" id="CHEBI:58210"/>
    </ligand>
</feature>
<dbReference type="Pfam" id="PF01264">
    <property type="entry name" value="Chorismate_synt"/>
    <property type="match status" value="1"/>
</dbReference>
<comment type="caution">
    <text evidence="9">The sequence shown here is derived from an EMBL/GenBank/DDBJ whole genome shotgun (WGS) entry which is preliminary data.</text>
</comment>
<protein>
    <recommendedName>
        <fullName evidence="3 7">Chorismate synthase</fullName>
        <shortName evidence="7">CS</shortName>
        <ecNumber evidence="3 7">4.2.3.5</ecNumber>
    </recommendedName>
    <alternativeName>
        <fullName evidence="7">5-enolpyruvylshikimate-3-phosphate phospholyase</fullName>
    </alternativeName>
</protein>
<dbReference type="InterPro" id="IPR000453">
    <property type="entry name" value="Chorismate_synth"/>
</dbReference>
<keyword evidence="5 7" id="KW-0057">Aromatic amino acid biosynthesis</keyword>
<dbReference type="EMBL" id="QTTQ01000009">
    <property type="protein sequence ID" value="REE82772.1"/>
    <property type="molecule type" value="Genomic_DNA"/>
</dbReference>
<dbReference type="GO" id="GO:0009423">
    <property type="term" value="P:chorismate biosynthetic process"/>
    <property type="evidence" value="ECO:0007669"/>
    <property type="project" value="UniProtKB-UniRule"/>
</dbReference>
<keyword evidence="10" id="KW-1185">Reference proteome</keyword>
<feature type="binding site" evidence="7">
    <location>
        <position position="279"/>
    </location>
    <ligand>
        <name>FMN</name>
        <dbReference type="ChEBI" id="CHEBI:58210"/>
    </ligand>
</feature>
<dbReference type="PANTHER" id="PTHR21085:SF0">
    <property type="entry name" value="CHORISMATE SYNTHASE"/>
    <property type="match status" value="1"/>
</dbReference>
<dbReference type="PIRSF" id="PIRSF001456">
    <property type="entry name" value="Chorismate_synth"/>
    <property type="match status" value="1"/>
</dbReference>
<reference evidence="9 10" key="1">
    <citation type="submission" date="2018-08" db="EMBL/GenBank/DDBJ databases">
        <title>Genomic Encyclopedia of Type Strains, Phase III (KMG-III): the genomes of soil and plant-associated and newly described type strains.</title>
        <authorList>
            <person name="Whitman W."/>
        </authorList>
    </citation>
    <scope>NUCLEOTIDE SEQUENCE [LARGE SCALE GENOMIC DNA]</scope>
    <source>
        <strain evidence="9 10">325-5</strain>
    </source>
</reference>
<dbReference type="GO" id="GO:0010181">
    <property type="term" value="F:FMN binding"/>
    <property type="evidence" value="ECO:0007669"/>
    <property type="project" value="TreeGrafter"/>
</dbReference>
<dbReference type="InterPro" id="IPR035904">
    <property type="entry name" value="Chorismate_synth_AroC_sf"/>
</dbReference>
<comment type="subunit">
    <text evidence="7">Homotetramer.</text>
</comment>
<dbReference type="PROSITE" id="PS00787">
    <property type="entry name" value="CHORISMATE_SYNTHASE_1"/>
    <property type="match status" value="1"/>
</dbReference>
<comment type="similarity">
    <text evidence="2 7 8">Belongs to the chorismate synthase family.</text>
</comment>
<dbReference type="GO" id="GO:0009073">
    <property type="term" value="P:aromatic amino acid family biosynthetic process"/>
    <property type="evidence" value="ECO:0007669"/>
    <property type="project" value="UniProtKB-KW"/>
</dbReference>
<dbReference type="OrthoDB" id="9771806at2"/>
<dbReference type="InterPro" id="IPR020541">
    <property type="entry name" value="Chorismate_synthase_CS"/>
</dbReference>
<dbReference type="PROSITE" id="PS00789">
    <property type="entry name" value="CHORISMATE_SYNTHASE_3"/>
    <property type="match status" value="1"/>
</dbReference>
<dbReference type="GO" id="GO:0004107">
    <property type="term" value="F:chorismate synthase activity"/>
    <property type="evidence" value="ECO:0007669"/>
    <property type="project" value="UniProtKB-UniRule"/>
</dbReference>
<sequence>MSNSFGKIFTITTFGESHGPAIGGVIDGCPAGIELDFDAIQKDMDRRKPGQSKIVTQRKEPDEVKFLSGIFEGKTTGASIGFIIENVHQRSNDYSHIKDSFRPSHADYTYDKKYGNRDYRGGGRTSARETANWVVGGAIAKQAIPSIKINAYTSSVGDLFLEKPYQDLDFSKTESNIVRCPDSEVAEKMIKKIDAIRKQGDTIGGTVTCVIQNVPIGLGEPIFDKLHAQLGKAMLSINAVKGFEYGSGFCGAKMKGSEHNDIFNADGTTKTNLSGGIQGGISNGMDIYFRVAFKPVATIMQAQETIDKDGNIVEMHGKGRHDPCVVPRAVPIVEALAAMVLTDFMLLNK</sequence>
<evidence type="ECO:0000256" key="6">
    <source>
        <dbReference type="ARBA" id="ARBA00023239"/>
    </source>
</evidence>
<evidence type="ECO:0000256" key="4">
    <source>
        <dbReference type="ARBA" id="ARBA00022605"/>
    </source>
</evidence>
<dbReference type="NCBIfam" id="TIGR00033">
    <property type="entry name" value="aroC"/>
    <property type="match status" value="1"/>
</dbReference>
<dbReference type="GO" id="GO:0008652">
    <property type="term" value="P:amino acid biosynthetic process"/>
    <property type="evidence" value="ECO:0007669"/>
    <property type="project" value="UniProtKB-KW"/>
</dbReference>
<dbReference type="HAMAP" id="MF_00300">
    <property type="entry name" value="Chorismate_synth"/>
    <property type="match status" value="1"/>
</dbReference>
<dbReference type="AlphaFoldDB" id="A0A3D9S2B0"/>
<dbReference type="PANTHER" id="PTHR21085">
    <property type="entry name" value="CHORISMATE SYNTHASE"/>
    <property type="match status" value="1"/>
</dbReference>
<dbReference type="Gene3D" id="3.60.150.10">
    <property type="entry name" value="Chorismate synthase AroC"/>
    <property type="match status" value="1"/>
</dbReference>
<dbReference type="Proteomes" id="UP000256429">
    <property type="component" value="Unassembled WGS sequence"/>
</dbReference>
<evidence type="ECO:0000256" key="3">
    <source>
        <dbReference type="ARBA" id="ARBA00013036"/>
    </source>
</evidence>
<feature type="binding site" evidence="7">
    <location>
        <begin position="294"/>
        <end position="298"/>
    </location>
    <ligand>
        <name>FMN</name>
        <dbReference type="ChEBI" id="CHEBI:58210"/>
    </ligand>
</feature>
<evidence type="ECO:0000256" key="2">
    <source>
        <dbReference type="ARBA" id="ARBA00008014"/>
    </source>
</evidence>
<dbReference type="GO" id="GO:0005829">
    <property type="term" value="C:cytosol"/>
    <property type="evidence" value="ECO:0007669"/>
    <property type="project" value="TreeGrafter"/>
</dbReference>
<evidence type="ECO:0000256" key="8">
    <source>
        <dbReference type="RuleBase" id="RU000605"/>
    </source>
</evidence>
<comment type="pathway">
    <text evidence="1 7 8">Metabolic intermediate biosynthesis; chorismate biosynthesis; chorismate from D-erythrose 4-phosphate and phosphoenolpyruvate: step 7/7.</text>
</comment>
<dbReference type="SUPFAM" id="SSF103263">
    <property type="entry name" value="Chorismate synthase, AroC"/>
    <property type="match status" value="1"/>
</dbReference>
<gene>
    <name evidence="7" type="primary">aroC</name>
    <name evidence="9" type="ORF">BX611_0041</name>
</gene>
<feature type="binding site" evidence="7">
    <location>
        <begin position="238"/>
        <end position="239"/>
    </location>
    <ligand>
        <name>FMN</name>
        <dbReference type="ChEBI" id="CHEBI:58210"/>
    </ligand>
</feature>
<evidence type="ECO:0000256" key="5">
    <source>
        <dbReference type="ARBA" id="ARBA00023141"/>
    </source>
</evidence>